<feature type="transmembrane region" description="Helical" evidence="1">
    <location>
        <begin position="55"/>
        <end position="75"/>
    </location>
</feature>
<accession>A0A292IHW0</accession>
<organism evidence="2 3">
    <name type="scientific">Mycoplasma amphoriforme A39</name>
    <dbReference type="NCBI Taxonomy" id="572419"/>
    <lineage>
        <taxon>Bacteria</taxon>
        <taxon>Bacillati</taxon>
        <taxon>Mycoplasmatota</taxon>
        <taxon>Mollicutes</taxon>
        <taxon>Mycoplasmataceae</taxon>
        <taxon>Mycoplasma</taxon>
    </lineage>
</organism>
<dbReference type="KEGG" id="mamp:MAMA39_00510"/>
<protein>
    <submittedName>
        <fullName evidence="2">Uncharacterized protein</fullName>
    </submittedName>
</protein>
<evidence type="ECO:0000313" key="2">
    <source>
        <dbReference type="EMBL" id="CDN40176.1"/>
    </source>
</evidence>
<feature type="transmembrane region" description="Helical" evidence="1">
    <location>
        <begin position="95"/>
        <end position="113"/>
    </location>
</feature>
<feature type="transmembrane region" description="Helical" evidence="1">
    <location>
        <begin position="238"/>
        <end position="257"/>
    </location>
</feature>
<keyword evidence="1" id="KW-0812">Transmembrane</keyword>
<feature type="transmembrane region" description="Helical" evidence="1">
    <location>
        <begin position="6"/>
        <end position="25"/>
    </location>
</feature>
<proteinExistence type="predicted"/>
<feature type="transmembrane region" description="Helical" evidence="1">
    <location>
        <begin position="175"/>
        <end position="194"/>
    </location>
</feature>
<dbReference type="EMBL" id="HG937516">
    <property type="protein sequence ID" value="CDN40176.1"/>
    <property type="molecule type" value="Genomic_DNA"/>
</dbReference>
<evidence type="ECO:0000256" key="1">
    <source>
        <dbReference type="SAM" id="Phobius"/>
    </source>
</evidence>
<evidence type="ECO:0000313" key="3">
    <source>
        <dbReference type="Proteomes" id="UP000261764"/>
    </source>
</evidence>
<keyword evidence="1" id="KW-1133">Transmembrane helix</keyword>
<gene>
    <name evidence="2" type="ORF">MAMA39_00510</name>
</gene>
<name>A0A292IHW0_9MOLU</name>
<feature type="transmembrane region" description="Helical" evidence="1">
    <location>
        <begin position="214"/>
        <end position="232"/>
    </location>
</feature>
<dbReference type="Proteomes" id="UP000261764">
    <property type="component" value="Chromosome I"/>
</dbReference>
<keyword evidence="3" id="KW-1185">Reference proteome</keyword>
<keyword evidence="1" id="KW-0472">Membrane</keyword>
<feature type="transmembrane region" description="Helical" evidence="1">
    <location>
        <begin position="151"/>
        <end position="169"/>
    </location>
</feature>
<dbReference type="AlphaFoldDB" id="A0A292IHW0"/>
<reference evidence="2 3" key="1">
    <citation type="journal article" date="2015" name="Clin. Infect. Dis.">
        <title>Genomic Investigations unmask Mycoplasma amphoriforme, a new respiratory pathogen.</title>
        <authorList>
            <person name="Gillespie S.H."/>
            <person name="Ling C.L."/>
            <person name="Oravcova K."/>
            <person name="Pinheiro M."/>
            <person name="Wells L."/>
            <person name="Bryant J.M."/>
            <person name="McHugh T.D."/>
            <person name="Bebear C."/>
            <person name="Webster D."/>
            <person name="Harris S.R."/>
            <person name="Seth-Smith H.M."/>
            <person name="Thomson N.R."/>
        </authorList>
    </citation>
    <scope>NUCLEOTIDE SEQUENCE [LARGE SCALE GENOMIC DNA]</scope>
    <source>
        <strain evidence="2 3">A39</strain>
    </source>
</reference>
<sequence length="270" mass="32606">MWINLAFSTTGLVISFIFFFSNQFLNWSSKLKKFSILTRKIAGILRIEKNKFLKIMLLLLKLFYIVIFSTLMFFIIVKKDLFTKKFYLFSQDNYFFISFFALCPVISISLFLFSRLFDKNFRYSAFNRSTIKHKWKKNEIYSYNIEIFDTIFDYFIWAFLFPGILLIINSSVRPYLFIFFGNIFLSLSHFNNYFFDKKYKEYTLIKNDEKKSKLFLIFVLNFLNVFGINMLISNFQINLILLISIVFLTKYLTKFVFSSQYAIFKKTLFF</sequence>